<reference evidence="2" key="1">
    <citation type="journal article" date="2023" name="bioRxiv">
        <title>Improved chromosome-level genome assembly for marigold (Tagetes erecta).</title>
        <authorList>
            <person name="Jiang F."/>
            <person name="Yuan L."/>
            <person name="Wang S."/>
            <person name="Wang H."/>
            <person name="Xu D."/>
            <person name="Wang A."/>
            <person name="Fan W."/>
        </authorList>
    </citation>
    <scope>NUCLEOTIDE SEQUENCE</scope>
    <source>
        <strain evidence="2">WSJ</strain>
        <tissue evidence="2">Leaf</tissue>
    </source>
</reference>
<comment type="caution">
    <text evidence="2">The sequence shown here is derived from an EMBL/GenBank/DDBJ whole genome shotgun (WGS) entry which is preliminary data.</text>
</comment>
<dbReference type="AlphaFoldDB" id="A0AAD8NL21"/>
<dbReference type="Proteomes" id="UP001229421">
    <property type="component" value="Unassembled WGS sequence"/>
</dbReference>
<name>A0AAD8NL21_TARER</name>
<keyword evidence="3" id="KW-1185">Reference proteome</keyword>
<organism evidence="2 3">
    <name type="scientific">Tagetes erecta</name>
    <name type="common">African marigold</name>
    <dbReference type="NCBI Taxonomy" id="13708"/>
    <lineage>
        <taxon>Eukaryota</taxon>
        <taxon>Viridiplantae</taxon>
        <taxon>Streptophyta</taxon>
        <taxon>Embryophyta</taxon>
        <taxon>Tracheophyta</taxon>
        <taxon>Spermatophyta</taxon>
        <taxon>Magnoliopsida</taxon>
        <taxon>eudicotyledons</taxon>
        <taxon>Gunneridae</taxon>
        <taxon>Pentapetalae</taxon>
        <taxon>asterids</taxon>
        <taxon>campanulids</taxon>
        <taxon>Asterales</taxon>
        <taxon>Asteraceae</taxon>
        <taxon>Asteroideae</taxon>
        <taxon>Heliantheae alliance</taxon>
        <taxon>Tageteae</taxon>
        <taxon>Tagetes</taxon>
    </lineage>
</organism>
<evidence type="ECO:0000313" key="2">
    <source>
        <dbReference type="EMBL" id="KAK1412246.1"/>
    </source>
</evidence>
<protein>
    <submittedName>
        <fullName evidence="2">Uncharacterized protein</fullName>
    </submittedName>
</protein>
<dbReference type="EMBL" id="JAUHHV010000009">
    <property type="protein sequence ID" value="KAK1412246.1"/>
    <property type="molecule type" value="Genomic_DNA"/>
</dbReference>
<feature type="compositionally biased region" description="Low complexity" evidence="1">
    <location>
        <begin position="43"/>
        <end position="54"/>
    </location>
</feature>
<evidence type="ECO:0000256" key="1">
    <source>
        <dbReference type="SAM" id="MobiDB-lite"/>
    </source>
</evidence>
<sequence length="72" mass="7916">MRLIKTNIPNSSGGMVELSHGSNSIPFKKNPILIHLLLHNTNSLPSSKPKISSSFVNRSTSNQQHQSPIQLL</sequence>
<feature type="compositionally biased region" description="Polar residues" evidence="1">
    <location>
        <begin position="55"/>
        <end position="72"/>
    </location>
</feature>
<feature type="region of interest" description="Disordered" evidence="1">
    <location>
        <begin position="42"/>
        <end position="72"/>
    </location>
</feature>
<accession>A0AAD8NL21</accession>
<proteinExistence type="predicted"/>
<evidence type="ECO:0000313" key="3">
    <source>
        <dbReference type="Proteomes" id="UP001229421"/>
    </source>
</evidence>
<gene>
    <name evidence="2" type="ORF">QVD17_33335</name>
</gene>